<organism evidence="1 2">
    <name type="scientific">Actinomadura rubteroloni</name>
    <dbReference type="NCBI Taxonomy" id="1926885"/>
    <lineage>
        <taxon>Bacteria</taxon>
        <taxon>Bacillati</taxon>
        <taxon>Actinomycetota</taxon>
        <taxon>Actinomycetes</taxon>
        <taxon>Streptosporangiales</taxon>
        <taxon>Thermomonosporaceae</taxon>
        <taxon>Actinomadura</taxon>
    </lineage>
</organism>
<sequence length="161" mass="17320">MSESGDAGALASLRVEQLLAAAYQGVVRAQAGAFQEAARVIDGLGFSTDEHGRKVARTLEFDVRRLEFDPELQETAVKNVHVSVPVLSMLTLPNLVVDEADIEMALQITGHDGDAVLRARVAPHQQDANLRIRTRLKQQPSTGAARIGQILDTAVADAREG</sequence>
<reference evidence="1 2" key="1">
    <citation type="journal article" date="2017" name="Chemistry">
        <title>Isolation, Biosynthesis and Chemical Modifications of Rubterolones A-F: Rare Tropolone Alkaloids from Actinomadura sp. 5-2.</title>
        <authorList>
            <person name="Guo H."/>
            <person name="Benndorf R."/>
            <person name="Leichnitz D."/>
            <person name="Klassen J.L."/>
            <person name="Vollmers J."/>
            <person name="Gorls H."/>
            <person name="Steinacker M."/>
            <person name="Weigel C."/>
            <person name="Dahse H.M."/>
            <person name="Kaster A.K."/>
            <person name="de Beer Z.W."/>
            <person name="Poulsen M."/>
            <person name="Beemelmanns C."/>
        </authorList>
    </citation>
    <scope>NUCLEOTIDE SEQUENCE [LARGE SCALE GENOMIC DNA]</scope>
    <source>
        <strain evidence="1 2">5-2</strain>
    </source>
</reference>
<protein>
    <recommendedName>
        <fullName evidence="3">DUF2589 domain-containing protein</fullName>
    </recommendedName>
</protein>
<dbReference type="Proteomes" id="UP000242367">
    <property type="component" value="Unassembled WGS sequence"/>
</dbReference>
<comment type="caution">
    <text evidence="1">The sequence shown here is derived from an EMBL/GenBank/DDBJ whole genome shotgun (WGS) entry which is preliminary data.</text>
</comment>
<dbReference type="Pfam" id="PF11655">
    <property type="entry name" value="DUF2589"/>
    <property type="match status" value="1"/>
</dbReference>
<dbReference type="EMBL" id="MTBP01000001">
    <property type="protein sequence ID" value="POM26604.1"/>
    <property type="molecule type" value="Genomic_DNA"/>
</dbReference>
<evidence type="ECO:0008006" key="3">
    <source>
        <dbReference type="Google" id="ProtNLM"/>
    </source>
</evidence>
<proteinExistence type="predicted"/>
<dbReference type="AlphaFoldDB" id="A0A2P4UNH0"/>
<name>A0A2P4UNH0_9ACTN</name>
<dbReference type="InterPro" id="IPR024510">
    <property type="entry name" value="DUF2589"/>
</dbReference>
<accession>A0A2P4UNH0</accession>
<evidence type="ECO:0000313" key="2">
    <source>
        <dbReference type="Proteomes" id="UP000242367"/>
    </source>
</evidence>
<dbReference type="RefSeq" id="WP_103561546.1">
    <property type="nucleotide sequence ID" value="NZ_MTBP01000001.1"/>
</dbReference>
<gene>
    <name evidence="1" type="ORF">BTM25_10060</name>
</gene>
<keyword evidence="2" id="KW-1185">Reference proteome</keyword>
<evidence type="ECO:0000313" key="1">
    <source>
        <dbReference type="EMBL" id="POM26604.1"/>
    </source>
</evidence>